<feature type="region of interest" description="Disordered" evidence="1">
    <location>
        <begin position="187"/>
        <end position="248"/>
    </location>
</feature>
<feature type="non-terminal residue" evidence="2">
    <location>
        <position position="248"/>
    </location>
</feature>
<gene>
    <name evidence="2" type="ORF">BDN71DRAFT_1505402</name>
</gene>
<evidence type="ECO:0000256" key="1">
    <source>
        <dbReference type="SAM" id="MobiDB-lite"/>
    </source>
</evidence>
<dbReference type="OrthoDB" id="10545998at2759"/>
<feature type="region of interest" description="Disordered" evidence="1">
    <location>
        <begin position="124"/>
        <end position="144"/>
    </location>
</feature>
<dbReference type="EMBL" id="MU154548">
    <property type="protein sequence ID" value="KAF9496953.1"/>
    <property type="molecule type" value="Genomic_DNA"/>
</dbReference>
<feature type="compositionally biased region" description="Acidic residues" evidence="1">
    <location>
        <begin position="220"/>
        <end position="248"/>
    </location>
</feature>
<dbReference type="Proteomes" id="UP000807025">
    <property type="component" value="Unassembled WGS sequence"/>
</dbReference>
<accession>A0A9P5ZZ46</accession>
<comment type="caution">
    <text evidence="2">The sequence shown here is derived from an EMBL/GenBank/DDBJ whole genome shotgun (WGS) entry which is preliminary data.</text>
</comment>
<protein>
    <submittedName>
        <fullName evidence="2">Uncharacterized protein</fullName>
    </submittedName>
</protein>
<feature type="compositionally biased region" description="Low complexity" evidence="1">
    <location>
        <begin position="13"/>
        <end position="38"/>
    </location>
</feature>
<name>A0A9P5ZZ46_PLEER</name>
<dbReference type="AlphaFoldDB" id="A0A9P5ZZ46"/>
<organism evidence="2 3">
    <name type="scientific">Pleurotus eryngii</name>
    <name type="common">Boletus of the steppes</name>
    <dbReference type="NCBI Taxonomy" id="5323"/>
    <lineage>
        <taxon>Eukaryota</taxon>
        <taxon>Fungi</taxon>
        <taxon>Dikarya</taxon>
        <taxon>Basidiomycota</taxon>
        <taxon>Agaricomycotina</taxon>
        <taxon>Agaricomycetes</taxon>
        <taxon>Agaricomycetidae</taxon>
        <taxon>Agaricales</taxon>
        <taxon>Pleurotineae</taxon>
        <taxon>Pleurotaceae</taxon>
        <taxon>Pleurotus</taxon>
    </lineage>
</organism>
<proteinExistence type="predicted"/>
<evidence type="ECO:0000313" key="3">
    <source>
        <dbReference type="Proteomes" id="UP000807025"/>
    </source>
</evidence>
<reference evidence="2" key="1">
    <citation type="submission" date="2020-11" db="EMBL/GenBank/DDBJ databases">
        <authorList>
            <consortium name="DOE Joint Genome Institute"/>
            <person name="Ahrendt S."/>
            <person name="Riley R."/>
            <person name="Andreopoulos W."/>
            <person name="Labutti K."/>
            <person name="Pangilinan J."/>
            <person name="Ruiz-Duenas F.J."/>
            <person name="Barrasa J.M."/>
            <person name="Sanchez-Garcia M."/>
            <person name="Camarero S."/>
            <person name="Miyauchi S."/>
            <person name="Serrano A."/>
            <person name="Linde D."/>
            <person name="Babiker R."/>
            <person name="Drula E."/>
            <person name="Ayuso-Fernandez I."/>
            <person name="Pacheco R."/>
            <person name="Padilla G."/>
            <person name="Ferreira P."/>
            <person name="Barriuso J."/>
            <person name="Kellner H."/>
            <person name="Castanera R."/>
            <person name="Alfaro M."/>
            <person name="Ramirez L."/>
            <person name="Pisabarro A.G."/>
            <person name="Kuo A."/>
            <person name="Tritt A."/>
            <person name="Lipzen A."/>
            <person name="He G."/>
            <person name="Yan M."/>
            <person name="Ng V."/>
            <person name="Cullen D."/>
            <person name="Martin F."/>
            <person name="Rosso M.-N."/>
            <person name="Henrissat B."/>
            <person name="Hibbett D."/>
            <person name="Martinez A.T."/>
            <person name="Grigoriev I.V."/>
        </authorList>
    </citation>
    <scope>NUCLEOTIDE SEQUENCE</scope>
    <source>
        <strain evidence="2">ATCC 90797</strain>
    </source>
</reference>
<evidence type="ECO:0000313" key="2">
    <source>
        <dbReference type="EMBL" id="KAF9496953.1"/>
    </source>
</evidence>
<keyword evidence="3" id="KW-1185">Reference proteome</keyword>
<feature type="compositionally biased region" description="Pro residues" evidence="1">
    <location>
        <begin position="1"/>
        <end position="12"/>
    </location>
</feature>
<sequence length="248" mass="27163">MHLHVPPPPPMLSTPSSMPTHPHIAPLPSTPSTHPHSLQCHPQPRLYPCMMTMMHPHSLTPRQCSLSWTPLSPDYPWPLVITPTPDAPLATIHRASTKPRSTRSATKAMQQELIVEIPVTKKPTRAKKNKNMTSADHDAADEEVNETTVEHLTVTARTLQESDAPLALPAHQVGTGVTLASITPSITTSRIRHEEPEDVPQIITKDKGKGRDLTNLGSLDAEEEKDEGEDAEAEKSDEEGNEEKDADA</sequence>
<feature type="region of interest" description="Disordered" evidence="1">
    <location>
        <begin position="1"/>
        <end position="39"/>
    </location>
</feature>